<dbReference type="InterPro" id="IPR018201">
    <property type="entry name" value="Ketoacyl_synth_AS"/>
</dbReference>
<dbReference type="SMART" id="SM00825">
    <property type="entry name" value="PKS_KS"/>
    <property type="match status" value="1"/>
</dbReference>
<dbReference type="AlphaFoldDB" id="W7SYG6"/>
<dbReference type="OrthoDB" id="329835at2759"/>
<dbReference type="Gene3D" id="3.40.47.10">
    <property type="match status" value="1"/>
</dbReference>
<reference evidence="5 6" key="1">
    <citation type="journal article" date="2014" name="Mol. Plant">
        <title>Chromosome Scale Genome Assembly and Transcriptome Profiling of Nannochloropsis gaditana in Nitrogen Depletion.</title>
        <authorList>
            <person name="Corteggiani Carpinelli E."/>
            <person name="Telatin A."/>
            <person name="Vitulo N."/>
            <person name="Forcato C."/>
            <person name="D'Angelo M."/>
            <person name="Schiavon R."/>
            <person name="Vezzi A."/>
            <person name="Giacometti G.M."/>
            <person name="Morosinotto T."/>
            <person name="Valle G."/>
        </authorList>
    </citation>
    <scope>NUCLEOTIDE SEQUENCE [LARGE SCALE GENOMIC DNA]</scope>
    <source>
        <strain evidence="5 6">B-31</strain>
    </source>
</reference>
<dbReference type="InterPro" id="IPR014030">
    <property type="entry name" value="Ketoacyl_synth_N"/>
</dbReference>
<dbReference type="GO" id="GO:0006633">
    <property type="term" value="P:fatty acid biosynthetic process"/>
    <property type="evidence" value="ECO:0007669"/>
    <property type="project" value="InterPro"/>
</dbReference>
<dbReference type="InterPro" id="IPR016039">
    <property type="entry name" value="Thiolase-like"/>
</dbReference>
<dbReference type="Proteomes" id="UP000019335">
    <property type="component" value="Unassembled WGS sequence"/>
</dbReference>
<dbReference type="PANTHER" id="PTHR43775:SF37">
    <property type="entry name" value="SI:DKEY-61P9.11"/>
    <property type="match status" value="1"/>
</dbReference>
<comment type="caution">
    <text evidence="5">The sequence shown here is derived from an EMBL/GenBank/DDBJ whole genome shotgun (WGS) entry which is preliminary data.</text>
</comment>
<dbReference type="EMBL" id="AZIL01003746">
    <property type="protein sequence ID" value="EWM19915.1"/>
    <property type="molecule type" value="Genomic_DNA"/>
</dbReference>
<dbReference type="PROSITE" id="PS52004">
    <property type="entry name" value="KS3_2"/>
    <property type="match status" value="1"/>
</dbReference>
<evidence type="ECO:0000313" key="5">
    <source>
        <dbReference type="EMBL" id="EWM19915.1"/>
    </source>
</evidence>
<keyword evidence="3" id="KW-0808">Transferase</keyword>
<gene>
    <name evidence="5" type="ORF">Naga_103117g1</name>
</gene>
<proteinExistence type="predicted"/>
<keyword evidence="2" id="KW-0597">Phosphoprotein</keyword>
<dbReference type="PANTHER" id="PTHR43775">
    <property type="entry name" value="FATTY ACID SYNTHASE"/>
    <property type="match status" value="1"/>
</dbReference>
<evidence type="ECO:0000256" key="3">
    <source>
        <dbReference type="ARBA" id="ARBA00022679"/>
    </source>
</evidence>
<dbReference type="InterPro" id="IPR020841">
    <property type="entry name" value="PKS_Beta-ketoAc_synthase_dom"/>
</dbReference>
<sequence length="144" mass="15400">MLSFFGIAGPEVASMDPQQRLLLEVAFESFVRAGMTKTSLLQSMTGVFVGIGSSDWISHSRSKATPYTGTGVAASIAANRVSYVLGLKGPSMSIDTACSSSLVALDAASEKLRRWKCDAAMPGARRLMRTRTAMFVVRGAVQWC</sequence>
<dbReference type="Pfam" id="PF00109">
    <property type="entry name" value="ketoacyl-synt"/>
    <property type="match status" value="1"/>
</dbReference>
<dbReference type="SUPFAM" id="SSF53901">
    <property type="entry name" value="Thiolase-like"/>
    <property type="match status" value="1"/>
</dbReference>
<evidence type="ECO:0000259" key="4">
    <source>
        <dbReference type="PROSITE" id="PS52004"/>
    </source>
</evidence>
<dbReference type="GO" id="GO:0004315">
    <property type="term" value="F:3-oxoacyl-[acyl-carrier-protein] synthase activity"/>
    <property type="evidence" value="ECO:0007669"/>
    <property type="project" value="InterPro"/>
</dbReference>
<keyword evidence="6" id="KW-1185">Reference proteome</keyword>
<accession>W7SYG6</accession>
<evidence type="ECO:0000256" key="1">
    <source>
        <dbReference type="ARBA" id="ARBA00022450"/>
    </source>
</evidence>
<protein>
    <submittedName>
        <fullName evidence="5">Polyketide synthase</fullName>
    </submittedName>
</protein>
<dbReference type="InterPro" id="IPR050091">
    <property type="entry name" value="PKS_NRPS_Biosynth_Enz"/>
</dbReference>
<feature type="domain" description="Ketosynthase family 3 (KS3)" evidence="4">
    <location>
        <begin position="1"/>
        <end position="144"/>
    </location>
</feature>
<organism evidence="5 6">
    <name type="scientific">Nannochloropsis gaditana</name>
    <dbReference type="NCBI Taxonomy" id="72520"/>
    <lineage>
        <taxon>Eukaryota</taxon>
        <taxon>Sar</taxon>
        <taxon>Stramenopiles</taxon>
        <taxon>Ochrophyta</taxon>
        <taxon>Eustigmatophyceae</taxon>
        <taxon>Eustigmatales</taxon>
        <taxon>Monodopsidaceae</taxon>
        <taxon>Nannochloropsis</taxon>
    </lineage>
</organism>
<evidence type="ECO:0000256" key="2">
    <source>
        <dbReference type="ARBA" id="ARBA00022553"/>
    </source>
</evidence>
<keyword evidence="1" id="KW-0596">Phosphopantetheine</keyword>
<name>W7SYG6_9STRA</name>
<evidence type="ECO:0000313" key="6">
    <source>
        <dbReference type="Proteomes" id="UP000019335"/>
    </source>
</evidence>
<dbReference type="GO" id="GO:0004312">
    <property type="term" value="F:fatty acid synthase activity"/>
    <property type="evidence" value="ECO:0007669"/>
    <property type="project" value="TreeGrafter"/>
</dbReference>
<dbReference type="PROSITE" id="PS00606">
    <property type="entry name" value="KS3_1"/>
    <property type="match status" value="1"/>
</dbReference>